<proteinExistence type="predicted"/>
<evidence type="ECO:0000256" key="1">
    <source>
        <dbReference type="SAM" id="MobiDB-lite"/>
    </source>
</evidence>
<gene>
    <name evidence="2" type="ORF">GCK32_005090</name>
</gene>
<evidence type="ECO:0000313" key="2">
    <source>
        <dbReference type="EMBL" id="KAK5967488.1"/>
    </source>
</evidence>
<dbReference type="AlphaFoldDB" id="A0AAN8IF80"/>
<dbReference type="CDD" id="cd07040">
    <property type="entry name" value="HP"/>
    <property type="match status" value="1"/>
</dbReference>
<dbReference type="InterPro" id="IPR051710">
    <property type="entry name" value="Phosphatase_SH3-domain"/>
</dbReference>
<dbReference type="PANTHER" id="PTHR16469">
    <property type="entry name" value="UBIQUITIN-ASSOCIATED AND SH3 DOMAIN-CONTAINING BA-RELATED"/>
    <property type="match status" value="1"/>
</dbReference>
<feature type="region of interest" description="Disordered" evidence="1">
    <location>
        <begin position="1"/>
        <end position="41"/>
    </location>
</feature>
<dbReference type="Pfam" id="PF00300">
    <property type="entry name" value="His_Phos_1"/>
    <property type="match status" value="1"/>
</dbReference>
<evidence type="ECO:0000313" key="3">
    <source>
        <dbReference type="Proteomes" id="UP001331761"/>
    </source>
</evidence>
<feature type="compositionally biased region" description="Basic and acidic residues" evidence="1">
    <location>
        <begin position="22"/>
        <end position="37"/>
    </location>
</feature>
<dbReference type="PANTHER" id="PTHR16469:SF27">
    <property type="entry name" value="UBIQUITIN-ASSOCIATED AND SH3 DOMAIN-CONTAINING BA-RELATED"/>
    <property type="match status" value="1"/>
</dbReference>
<feature type="compositionally biased region" description="Basic and acidic residues" evidence="1">
    <location>
        <begin position="161"/>
        <end position="176"/>
    </location>
</feature>
<reference evidence="2 3" key="1">
    <citation type="submission" date="2019-10" db="EMBL/GenBank/DDBJ databases">
        <title>Assembly and Annotation for the nematode Trichostrongylus colubriformis.</title>
        <authorList>
            <person name="Martin J."/>
        </authorList>
    </citation>
    <scope>NUCLEOTIDE SEQUENCE [LARGE SCALE GENOMIC DNA]</scope>
    <source>
        <strain evidence="2">G859</strain>
        <tissue evidence="2">Whole worm</tissue>
    </source>
</reference>
<dbReference type="Gene3D" id="3.40.50.1240">
    <property type="entry name" value="Phosphoglycerate mutase-like"/>
    <property type="match status" value="1"/>
</dbReference>
<dbReference type="SUPFAM" id="SSF53254">
    <property type="entry name" value="Phosphoglycerate mutase-like"/>
    <property type="match status" value="1"/>
</dbReference>
<name>A0AAN8IF80_TRICO</name>
<dbReference type="InterPro" id="IPR013078">
    <property type="entry name" value="His_Pase_superF_clade-1"/>
</dbReference>
<feature type="compositionally biased region" description="Basic residues" evidence="1">
    <location>
        <begin position="178"/>
        <end position="198"/>
    </location>
</feature>
<comment type="caution">
    <text evidence="2">The sequence shown here is derived from an EMBL/GenBank/DDBJ whole genome shotgun (WGS) entry which is preliminary data.</text>
</comment>
<feature type="region of interest" description="Disordered" evidence="1">
    <location>
        <begin position="55"/>
        <end position="134"/>
    </location>
</feature>
<dbReference type="GO" id="GO:0016791">
    <property type="term" value="F:phosphatase activity"/>
    <property type="evidence" value="ECO:0007669"/>
    <property type="project" value="UniProtKB-ARBA"/>
</dbReference>
<feature type="compositionally biased region" description="Basic and acidic residues" evidence="1">
    <location>
        <begin position="204"/>
        <end position="227"/>
    </location>
</feature>
<feature type="region of interest" description="Disordered" evidence="1">
    <location>
        <begin position="159"/>
        <end position="243"/>
    </location>
</feature>
<keyword evidence="3" id="KW-1185">Reference proteome</keyword>
<dbReference type="InterPro" id="IPR029033">
    <property type="entry name" value="His_PPase_superfam"/>
</dbReference>
<sequence length="428" mass="48795">MHNPLQFVAGEGETRHHHRDTRRTNTTEHLRHQENRPAQHLLNQENRLAQHLRNQENRLAPHHRTPPPGSAERRRPQSAQRRGSKERSSAPPPKQASNAPLREEYVGLDPARSAGSTGSRGSSKARTPTPMRRCQCPYHCHSTEKKSPKFDVPSAYVAPDLRNEGQPKPASKETPKQHTCKHTRTGPHRHRAHRKGRRTPGVSDESRTPSRQTETPKRRDEEEKADTAKPIPPRTAHKGPQEEEYVDIPKNRASHIVVSHGETMNECFPKWTGLAYQNGHYTPYDLNMPAVIPRRPVEHFRYDPPLTEHGSLTAEFIGHAFKLAFYNPKVIYSSPELRCVQTSAAISRAYGNSVQICLEPALADWVQLTPQSSSQNWLSPEEYKALGYPILTDYKPHLYDVPKAESPEDYLRRLGDFFRSVQRPVPEK</sequence>
<organism evidence="2 3">
    <name type="scientific">Trichostrongylus colubriformis</name>
    <name type="common">Black scour worm</name>
    <dbReference type="NCBI Taxonomy" id="6319"/>
    <lineage>
        <taxon>Eukaryota</taxon>
        <taxon>Metazoa</taxon>
        <taxon>Ecdysozoa</taxon>
        <taxon>Nematoda</taxon>
        <taxon>Chromadorea</taxon>
        <taxon>Rhabditida</taxon>
        <taxon>Rhabditina</taxon>
        <taxon>Rhabditomorpha</taxon>
        <taxon>Strongyloidea</taxon>
        <taxon>Trichostrongylidae</taxon>
        <taxon>Trichostrongylus</taxon>
    </lineage>
</organism>
<accession>A0AAN8IF80</accession>
<dbReference type="EMBL" id="WIXE01022426">
    <property type="protein sequence ID" value="KAK5967488.1"/>
    <property type="molecule type" value="Genomic_DNA"/>
</dbReference>
<feature type="compositionally biased region" description="Low complexity" evidence="1">
    <location>
        <begin position="111"/>
        <end position="127"/>
    </location>
</feature>
<dbReference type="Proteomes" id="UP001331761">
    <property type="component" value="Unassembled WGS sequence"/>
</dbReference>
<protein>
    <submittedName>
        <fullName evidence="2">Uncharacterized protein</fullName>
    </submittedName>
</protein>